<keyword evidence="3" id="KW-1185">Reference proteome</keyword>
<organism evidence="2 3">
    <name type="scientific">Tumebacillus lipolyticus</name>
    <dbReference type="NCBI Taxonomy" id="1280370"/>
    <lineage>
        <taxon>Bacteria</taxon>
        <taxon>Bacillati</taxon>
        <taxon>Bacillota</taxon>
        <taxon>Bacilli</taxon>
        <taxon>Bacillales</taxon>
        <taxon>Alicyclobacillaceae</taxon>
        <taxon>Tumebacillus</taxon>
    </lineage>
</organism>
<feature type="signal peptide" evidence="1">
    <location>
        <begin position="1"/>
        <end position="23"/>
    </location>
</feature>
<dbReference type="RefSeq" id="WP_386049406.1">
    <property type="nucleotide sequence ID" value="NZ_JBHUIO010000011.1"/>
</dbReference>
<dbReference type="EMBL" id="JBHUIO010000011">
    <property type="protein sequence ID" value="MFD2172071.1"/>
    <property type="molecule type" value="Genomic_DNA"/>
</dbReference>
<gene>
    <name evidence="2" type="ORF">ACFSOY_19070</name>
</gene>
<sequence length="123" mass="13221">MKKIVTTIAFAVALTTSVTPTMAAHDTLVSVAEPDGMEVGIFSFTVSKYGARGANFSASWGGGNGYYANTLHYWDGNSTSRVGYMTSDNWSYYYNSPGTYYPKLVVNSGGFSDSATTGKIVYE</sequence>
<comment type="caution">
    <text evidence="2">The sequence shown here is derived from an EMBL/GenBank/DDBJ whole genome shotgun (WGS) entry which is preliminary data.</text>
</comment>
<evidence type="ECO:0000313" key="2">
    <source>
        <dbReference type="EMBL" id="MFD2172071.1"/>
    </source>
</evidence>
<protein>
    <recommendedName>
        <fullName evidence="4">Lactococcin 972 family bacteriocin</fullName>
    </recommendedName>
</protein>
<proteinExistence type="predicted"/>
<name>A0ABW5A2P1_9BACL</name>
<accession>A0ABW5A2P1</accession>
<evidence type="ECO:0008006" key="4">
    <source>
        <dbReference type="Google" id="ProtNLM"/>
    </source>
</evidence>
<keyword evidence="1" id="KW-0732">Signal</keyword>
<feature type="chain" id="PRO_5046912592" description="Lactococcin 972 family bacteriocin" evidence="1">
    <location>
        <begin position="24"/>
        <end position="123"/>
    </location>
</feature>
<evidence type="ECO:0000313" key="3">
    <source>
        <dbReference type="Proteomes" id="UP001597343"/>
    </source>
</evidence>
<dbReference type="Proteomes" id="UP001597343">
    <property type="component" value="Unassembled WGS sequence"/>
</dbReference>
<reference evidence="3" key="1">
    <citation type="journal article" date="2019" name="Int. J. Syst. Evol. Microbiol.">
        <title>The Global Catalogue of Microorganisms (GCM) 10K type strain sequencing project: providing services to taxonomists for standard genome sequencing and annotation.</title>
        <authorList>
            <consortium name="The Broad Institute Genomics Platform"/>
            <consortium name="The Broad Institute Genome Sequencing Center for Infectious Disease"/>
            <person name="Wu L."/>
            <person name="Ma J."/>
        </authorList>
    </citation>
    <scope>NUCLEOTIDE SEQUENCE [LARGE SCALE GENOMIC DNA]</scope>
    <source>
        <strain evidence="3">CGMCC 1.13574</strain>
    </source>
</reference>
<evidence type="ECO:0000256" key="1">
    <source>
        <dbReference type="SAM" id="SignalP"/>
    </source>
</evidence>